<reference evidence="1" key="1">
    <citation type="submission" date="2021-01" db="EMBL/GenBank/DDBJ databases">
        <authorList>
            <consortium name="Genoscope - CEA"/>
            <person name="William W."/>
        </authorList>
    </citation>
    <scope>NUCLEOTIDE SEQUENCE</scope>
</reference>
<keyword evidence="2" id="KW-1185">Reference proteome</keyword>
<proteinExistence type="predicted"/>
<dbReference type="AlphaFoldDB" id="A0A8S1XMZ0"/>
<name>A0A8S1XMZ0_9CILI</name>
<dbReference type="OrthoDB" id="312076at2759"/>
<comment type="caution">
    <text evidence="1">The sequence shown here is derived from an EMBL/GenBank/DDBJ whole genome shotgun (WGS) entry which is preliminary data.</text>
</comment>
<evidence type="ECO:0000313" key="1">
    <source>
        <dbReference type="EMBL" id="CAD8202413.1"/>
    </source>
</evidence>
<dbReference type="Proteomes" id="UP000689195">
    <property type="component" value="Unassembled WGS sequence"/>
</dbReference>
<dbReference type="PANTHER" id="PTHR33706">
    <property type="entry name" value="MORN VARIANT REPEAT PROTEIN"/>
    <property type="match status" value="1"/>
</dbReference>
<gene>
    <name evidence="1" type="ORF">PPENT_87.1.T1310025</name>
</gene>
<accession>A0A8S1XMZ0</accession>
<evidence type="ECO:0000313" key="2">
    <source>
        <dbReference type="Proteomes" id="UP000689195"/>
    </source>
</evidence>
<dbReference type="PANTHER" id="PTHR33706:SF1">
    <property type="entry name" value="TPR REPEAT PROTEIN"/>
    <property type="match status" value="1"/>
</dbReference>
<protein>
    <recommendedName>
        <fullName evidence="3">MORN repeat protein</fullName>
    </recommendedName>
</protein>
<dbReference type="EMBL" id="CAJJDO010000131">
    <property type="protein sequence ID" value="CAD8202413.1"/>
    <property type="molecule type" value="Genomic_DNA"/>
</dbReference>
<evidence type="ECO:0008006" key="3">
    <source>
        <dbReference type="Google" id="ProtNLM"/>
    </source>
</evidence>
<organism evidence="1 2">
    <name type="scientific">Paramecium pentaurelia</name>
    <dbReference type="NCBI Taxonomy" id="43138"/>
    <lineage>
        <taxon>Eukaryota</taxon>
        <taxon>Sar</taxon>
        <taxon>Alveolata</taxon>
        <taxon>Ciliophora</taxon>
        <taxon>Intramacronucleata</taxon>
        <taxon>Oligohymenophorea</taxon>
        <taxon>Peniculida</taxon>
        <taxon>Parameciidae</taxon>
        <taxon>Paramecium</taxon>
    </lineage>
</organism>
<sequence>MGYQSRGQTYVLLKISYKILVEVVNMMQKETELRLDNGLSQTINMNRIYKQQKLVNIIMVKSLVDGISKLKINLSIIKNKLKYFSGGELYDGGGMKIGKWIEIRDVFEWDSQITYNGEYKNDKKIGRWNILYRYNSRKEFEQIGGGSYHKQGDGIKVGKWIELSNQFDLRSQVIYNGEYQNGKKIGRWDILQRDSSSYPFEQIGGGSYDEGGDEIKIGQWIELTDNFGNRFWNKRKVTFNGEYKQGKKFGIWVTMDIENDQKLNEMKYDL</sequence>